<proteinExistence type="predicted"/>
<comment type="caution">
    <text evidence="2">The sequence shown here is derived from an EMBL/GenBank/DDBJ whole genome shotgun (WGS) entry which is preliminary data.</text>
</comment>
<protein>
    <submittedName>
        <fullName evidence="2">Uncharacterized protein</fullName>
    </submittedName>
</protein>
<dbReference type="RefSeq" id="WP_251779682.1">
    <property type="nucleotide sequence ID" value="NZ_JAMKFE010000010.1"/>
</dbReference>
<name>A0ABT0YR23_9BURK</name>
<dbReference type="EMBL" id="JAMKFE010000010">
    <property type="protein sequence ID" value="MCM5681203.1"/>
    <property type="molecule type" value="Genomic_DNA"/>
</dbReference>
<keyword evidence="1" id="KW-0732">Signal</keyword>
<gene>
    <name evidence="2" type="ORF">M8A51_16875</name>
</gene>
<sequence>MNAFRLALPLLLGATWVGAAAQADGHHDRAAQTCESAVADTVRNMRGREAQDVQFVGSKRAIAPTADAKIGVKGEGVYRGAASRGVPFTYSCAFDADTGATSGVLFRDAARERAASPAAVEPDLTHVSPEACEAATAEALKQKYPRVGRIAFDVSTRKLLPAPNAQSRLEGQVAVERAPGMALVPITYRCMFAPRTGALVSTSLDG</sequence>
<organism evidence="2 3">
    <name type="scientific">Caldimonas mangrovi</name>
    <dbReference type="NCBI Taxonomy" id="2944811"/>
    <lineage>
        <taxon>Bacteria</taxon>
        <taxon>Pseudomonadati</taxon>
        <taxon>Pseudomonadota</taxon>
        <taxon>Betaproteobacteria</taxon>
        <taxon>Burkholderiales</taxon>
        <taxon>Sphaerotilaceae</taxon>
        <taxon>Caldimonas</taxon>
    </lineage>
</organism>
<reference evidence="2" key="1">
    <citation type="submission" date="2022-05" db="EMBL/GenBank/DDBJ databases">
        <title>Schlegelella sp. nov., isolated from mangrove soil.</title>
        <authorList>
            <person name="Liu Y."/>
            <person name="Ge X."/>
            <person name="Liu W."/>
        </authorList>
    </citation>
    <scope>NUCLEOTIDE SEQUENCE</scope>
    <source>
        <strain evidence="2">S2-27</strain>
    </source>
</reference>
<evidence type="ECO:0000313" key="3">
    <source>
        <dbReference type="Proteomes" id="UP001165541"/>
    </source>
</evidence>
<evidence type="ECO:0000313" key="2">
    <source>
        <dbReference type="EMBL" id="MCM5681203.1"/>
    </source>
</evidence>
<keyword evidence="3" id="KW-1185">Reference proteome</keyword>
<feature type="chain" id="PRO_5047410788" evidence="1">
    <location>
        <begin position="20"/>
        <end position="206"/>
    </location>
</feature>
<feature type="signal peptide" evidence="1">
    <location>
        <begin position="1"/>
        <end position="19"/>
    </location>
</feature>
<accession>A0ABT0YR23</accession>
<dbReference type="Proteomes" id="UP001165541">
    <property type="component" value="Unassembled WGS sequence"/>
</dbReference>
<evidence type="ECO:0000256" key="1">
    <source>
        <dbReference type="SAM" id="SignalP"/>
    </source>
</evidence>